<evidence type="ECO:0000313" key="2">
    <source>
        <dbReference type="Proteomes" id="UP001049176"/>
    </source>
</evidence>
<comment type="caution">
    <text evidence="1">The sequence shown here is derived from an EMBL/GenBank/DDBJ whole genome shotgun (WGS) entry which is preliminary data.</text>
</comment>
<proteinExistence type="predicted"/>
<sequence>MWFMGFGLADSVEGYYMLASDRRSIPLFELKLRSSPISFQQARLRRKHVFRKGKDNSNVISSHLQVEYQRSSFTVTLDDTYRSIPHEGQIGIRRCPASARDLERPYSYSGDTMNE</sequence>
<dbReference type="KEGG" id="more:E1B28_013700"/>
<dbReference type="EMBL" id="CM032189">
    <property type="protein sequence ID" value="KAG7087759.1"/>
    <property type="molecule type" value="Genomic_DNA"/>
</dbReference>
<keyword evidence="2" id="KW-1185">Reference proteome</keyword>
<gene>
    <name evidence="1" type="ORF">E1B28_013700</name>
</gene>
<dbReference type="RefSeq" id="XP_043004230.1">
    <property type="nucleotide sequence ID" value="XM_043158875.1"/>
</dbReference>
<accession>A0A9P7RQB4</accession>
<dbReference type="Proteomes" id="UP001049176">
    <property type="component" value="Chromosome 9"/>
</dbReference>
<name>A0A9P7RQB4_9AGAR</name>
<evidence type="ECO:0000313" key="1">
    <source>
        <dbReference type="EMBL" id="KAG7087759.1"/>
    </source>
</evidence>
<protein>
    <submittedName>
        <fullName evidence="1">Uncharacterized protein</fullName>
    </submittedName>
</protein>
<reference evidence="1" key="1">
    <citation type="journal article" date="2021" name="Genome Biol. Evol.">
        <title>The assembled and annotated genome of the fairy-ring fungus Marasmius oreades.</title>
        <authorList>
            <person name="Hiltunen M."/>
            <person name="Ament-Velasquez S.L."/>
            <person name="Johannesson H."/>
        </authorList>
    </citation>
    <scope>NUCLEOTIDE SEQUENCE</scope>
    <source>
        <strain evidence="1">03SP1</strain>
    </source>
</reference>
<dbReference type="AlphaFoldDB" id="A0A9P7RQB4"/>
<organism evidence="1 2">
    <name type="scientific">Marasmius oreades</name>
    <name type="common">fairy-ring Marasmius</name>
    <dbReference type="NCBI Taxonomy" id="181124"/>
    <lineage>
        <taxon>Eukaryota</taxon>
        <taxon>Fungi</taxon>
        <taxon>Dikarya</taxon>
        <taxon>Basidiomycota</taxon>
        <taxon>Agaricomycotina</taxon>
        <taxon>Agaricomycetes</taxon>
        <taxon>Agaricomycetidae</taxon>
        <taxon>Agaricales</taxon>
        <taxon>Marasmiineae</taxon>
        <taxon>Marasmiaceae</taxon>
        <taxon>Marasmius</taxon>
    </lineage>
</organism>
<dbReference type="GeneID" id="66082775"/>